<name>A0A1F7U3Q8_9BACT</name>
<dbReference type="STRING" id="1802391.A3D72_02945"/>
<proteinExistence type="predicted"/>
<dbReference type="EMBL" id="MGDZ01000046">
    <property type="protein sequence ID" value="OGL72879.1"/>
    <property type="molecule type" value="Genomic_DNA"/>
</dbReference>
<accession>A0A1F7U3Q8</accession>
<organism evidence="1 2">
    <name type="scientific">Candidatus Uhrbacteria bacterium RIFCSPHIGHO2_02_FULL_57_19</name>
    <dbReference type="NCBI Taxonomy" id="1802391"/>
    <lineage>
        <taxon>Bacteria</taxon>
        <taxon>Candidatus Uhriibacteriota</taxon>
    </lineage>
</organism>
<evidence type="ECO:0000313" key="2">
    <source>
        <dbReference type="Proteomes" id="UP000176303"/>
    </source>
</evidence>
<reference evidence="1 2" key="1">
    <citation type="journal article" date="2016" name="Nat. Commun.">
        <title>Thousands of microbial genomes shed light on interconnected biogeochemical processes in an aquifer system.</title>
        <authorList>
            <person name="Anantharaman K."/>
            <person name="Brown C.T."/>
            <person name="Hug L.A."/>
            <person name="Sharon I."/>
            <person name="Castelle C.J."/>
            <person name="Probst A.J."/>
            <person name="Thomas B.C."/>
            <person name="Singh A."/>
            <person name="Wilkins M.J."/>
            <person name="Karaoz U."/>
            <person name="Brodie E.L."/>
            <person name="Williams K.H."/>
            <person name="Hubbard S.S."/>
            <person name="Banfield J.F."/>
        </authorList>
    </citation>
    <scope>NUCLEOTIDE SEQUENCE [LARGE SCALE GENOMIC DNA]</scope>
</reference>
<comment type="caution">
    <text evidence="1">The sequence shown here is derived from an EMBL/GenBank/DDBJ whole genome shotgun (WGS) entry which is preliminary data.</text>
</comment>
<dbReference type="Proteomes" id="UP000176303">
    <property type="component" value="Unassembled WGS sequence"/>
</dbReference>
<sequence length="216" mass="24582">MIVYDFARALSRCLDHRTKLKLSSSVVQEQAQALELPTTYEKTTEALRWTIRRLAPGEEKRLFPRGKMILAPSIADALLKTACARTEETIPCRVDWKKSAAHHQKLERVLRAFLEEICGRATDLERARDVQEITTEIIECDLRERFRDDMARWGVLMREPQNLLAVAASISGLGEKEAHRRIFEIMTTLISRTDIPRVEEIVAVVQSDSVTPAAKA</sequence>
<protein>
    <submittedName>
        <fullName evidence="1">Uncharacterized protein</fullName>
    </submittedName>
</protein>
<dbReference type="AlphaFoldDB" id="A0A1F7U3Q8"/>
<evidence type="ECO:0000313" key="1">
    <source>
        <dbReference type="EMBL" id="OGL72879.1"/>
    </source>
</evidence>
<gene>
    <name evidence="1" type="ORF">A3D72_02945</name>
</gene>